<organism evidence="1 2">
    <name type="scientific">Pedobacter caeni</name>
    <dbReference type="NCBI Taxonomy" id="288992"/>
    <lineage>
        <taxon>Bacteria</taxon>
        <taxon>Pseudomonadati</taxon>
        <taxon>Bacteroidota</taxon>
        <taxon>Sphingobacteriia</taxon>
        <taxon>Sphingobacteriales</taxon>
        <taxon>Sphingobacteriaceae</taxon>
        <taxon>Pedobacter</taxon>
    </lineage>
</organism>
<dbReference type="RefSeq" id="WP_073233234.1">
    <property type="nucleotide sequence ID" value="NZ_FQUQ01000004.1"/>
</dbReference>
<proteinExistence type="predicted"/>
<name>A0A1M5HAL2_9SPHI</name>
<reference evidence="2" key="1">
    <citation type="submission" date="2016-11" db="EMBL/GenBank/DDBJ databases">
        <authorList>
            <person name="Varghese N."/>
            <person name="Submissions S."/>
        </authorList>
    </citation>
    <scope>NUCLEOTIDE SEQUENCE [LARGE SCALE GENOMIC DNA]</scope>
    <source>
        <strain evidence="2">DSM 16990</strain>
    </source>
</reference>
<keyword evidence="2" id="KW-1185">Reference proteome</keyword>
<gene>
    <name evidence="1" type="ORF">SAMN04488522_104576</name>
</gene>
<protein>
    <recommendedName>
        <fullName evidence="3">DUF4374 domain-containing protein</fullName>
    </recommendedName>
</protein>
<dbReference type="Proteomes" id="UP000184287">
    <property type="component" value="Unassembled WGS sequence"/>
</dbReference>
<dbReference type="STRING" id="288992.SAMN04488522_104576"/>
<dbReference type="PROSITE" id="PS51257">
    <property type="entry name" value="PROKAR_LIPOPROTEIN"/>
    <property type="match status" value="1"/>
</dbReference>
<evidence type="ECO:0008006" key="3">
    <source>
        <dbReference type="Google" id="ProtNLM"/>
    </source>
</evidence>
<dbReference type="AlphaFoldDB" id="A0A1M5HAL2"/>
<dbReference type="Pfam" id="PF14298">
    <property type="entry name" value="DUF4374"/>
    <property type="match status" value="1"/>
</dbReference>
<dbReference type="InterPro" id="IPR025401">
    <property type="entry name" value="DUF4374"/>
</dbReference>
<accession>A0A1M5HAL2</accession>
<dbReference type="EMBL" id="FQUQ01000004">
    <property type="protein sequence ID" value="SHG12976.1"/>
    <property type="molecule type" value="Genomic_DNA"/>
</dbReference>
<evidence type="ECO:0000313" key="1">
    <source>
        <dbReference type="EMBL" id="SHG12976.1"/>
    </source>
</evidence>
<dbReference type="OrthoDB" id="738440at2"/>
<sequence length="415" mass="45181">MRTTVSYFLTSVLTAGVLLTSSCSKKESPQIDTGTSNTGKSKFVFVVYTDGSGGEASRYIVSTEDVKSGTISTTGNGVETDAYSFIKQNNKLFGIVYAAQGPTTPFKLNEKGELVRAGASVNTEMTGIYGTVNNNEYVGGSVARSLASPIGTLYRFDAENLRIAGRNTVDLFKITGTDEMAVWSGITQVDNKLFAPVYFSPGVSGKTTKYVDSTWIAVFDYPSLQYKKLIRDGRTGFIGNWFGMQGVKQIENGDVYAWSTAGGSGTLKSTKPSAIVRIKKGTEEFDQSYFFNVEAVTKTKIARGEYIKDGKFLMTLYATNEVGGVSGGRVKLAIVDVINKTVNYVTGVPEHEQMSYNMKTYVEEDGKIVYYVLKEDAANGGEHYLYVVDVATNTAKRGIKFQGIADVTSITKLKY</sequence>
<evidence type="ECO:0000313" key="2">
    <source>
        <dbReference type="Proteomes" id="UP000184287"/>
    </source>
</evidence>